<protein>
    <recommendedName>
        <fullName evidence="1">DNA2/NAM7 helicase helicase domain-containing protein</fullName>
    </recommendedName>
</protein>
<feature type="non-terminal residue" evidence="2">
    <location>
        <position position="1"/>
    </location>
</feature>
<feature type="domain" description="DNA2/NAM7 helicase helicase" evidence="1">
    <location>
        <begin position="280"/>
        <end position="355"/>
    </location>
</feature>
<proteinExistence type="predicted"/>
<evidence type="ECO:0000313" key="2">
    <source>
        <dbReference type="EMBL" id="GFH27467.1"/>
    </source>
</evidence>
<dbReference type="InterPro" id="IPR041677">
    <property type="entry name" value="DNA2/NAM7_AAA_11"/>
</dbReference>
<dbReference type="GO" id="GO:0004386">
    <property type="term" value="F:helicase activity"/>
    <property type="evidence" value="ECO:0007669"/>
    <property type="project" value="InterPro"/>
</dbReference>
<reference evidence="2 3" key="1">
    <citation type="submission" date="2020-02" db="EMBL/GenBank/DDBJ databases">
        <title>Draft genome sequence of Haematococcus lacustris strain NIES-144.</title>
        <authorList>
            <person name="Morimoto D."/>
            <person name="Nakagawa S."/>
            <person name="Yoshida T."/>
            <person name="Sawayama S."/>
        </authorList>
    </citation>
    <scope>NUCLEOTIDE SEQUENCE [LARGE SCALE GENOMIC DNA]</scope>
    <source>
        <strain evidence="2 3">NIES-144</strain>
    </source>
</reference>
<accession>A0A699ZX13</accession>
<dbReference type="InterPro" id="IPR045055">
    <property type="entry name" value="DNA2/NAM7-like"/>
</dbReference>
<dbReference type="AlphaFoldDB" id="A0A699ZX13"/>
<dbReference type="InterPro" id="IPR027417">
    <property type="entry name" value="P-loop_NTPase"/>
</dbReference>
<dbReference type="GO" id="GO:0031048">
    <property type="term" value="P:regulatory ncRNA-mediated heterochromatin formation"/>
    <property type="evidence" value="ECO:0007669"/>
    <property type="project" value="TreeGrafter"/>
</dbReference>
<feature type="non-terminal residue" evidence="2">
    <location>
        <position position="355"/>
    </location>
</feature>
<dbReference type="Pfam" id="PF13086">
    <property type="entry name" value="AAA_11"/>
    <property type="match status" value="1"/>
</dbReference>
<sequence>MAHMPLLDSCMLPSTYVERGQASCSHPPYLPLAPSIQQTTPGVQTLVAEVSGGDHEAAEDIAKAPEVQLLDRHFRLLREDMVAPLRDVLRTLTQWQQLDGNAARGAPNQAAMQQVLRNVYHQVSVLGVCKQQNRVACVMLSFALPHGHQANRLRTITEKEDFWDKHGRGTMPLNALVCLASPGDPLLFGTVVRREPKEMAEALPLVGVSFEAGRGLEQVLAWIGRTLANKVLVQALPTVPLAEELVYGQAPQRPSYLTAIQLKVVMAQQQLALQLAGRALDPSQAAALERGLGQCVALIQGPPGTGKSFIGVMLSQAIVRHSQETILCVCYTNHALDQFLEALLDKGIKDIVRIG</sequence>
<comment type="caution">
    <text evidence="2">The sequence shown here is derived from an EMBL/GenBank/DDBJ whole genome shotgun (WGS) entry which is preliminary data.</text>
</comment>
<evidence type="ECO:0000259" key="1">
    <source>
        <dbReference type="Pfam" id="PF13086"/>
    </source>
</evidence>
<organism evidence="2 3">
    <name type="scientific">Haematococcus lacustris</name>
    <name type="common">Green alga</name>
    <name type="synonym">Haematococcus pluvialis</name>
    <dbReference type="NCBI Taxonomy" id="44745"/>
    <lineage>
        <taxon>Eukaryota</taxon>
        <taxon>Viridiplantae</taxon>
        <taxon>Chlorophyta</taxon>
        <taxon>core chlorophytes</taxon>
        <taxon>Chlorophyceae</taxon>
        <taxon>CS clade</taxon>
        <taxon>Chlamydomonadales</taxon>
        <taxon>Haematococcaceae</taxon>
        <taxon>Haematococcus</taxon>
    </lineage>
</organism>
<dbReference type="Proteomes" id="UP000485058">
    <property type="component" value="Unassembled WGS sequence"/>
</dbReference>
<dbReference type="GO" id="GO:0031380">
    <property type="term" value="C:nuclear RNA-directed RNA polymerase complex"/>
    <property type="evidence" value="ECO:0007669"/>
    <property type="project" value="TreeGrafter"/>
</dbReference>
<gene>
    <name evidence="2" type="ORF">HaLaN_25792</name>
</gene>
<name>A0A699ZX13_HAELA</name>
<dbReference type="SUPFAM" id="SSF52540">
    <property type="entry name" value="P-loop containing nucleoside triphosphate hydrolases"/>
    <property type="match status" value="1"/>
</dbReference>
<evidence type="ECO:0000313" key="3">
    <source>
        <dbReference type="Proteomes" id="UP000485058"/>
    </source>
</evidence>
<dbReference type="PANTHER" id="PTHR10887">
    <property type="entry name" value="DNA2/NAM7 HELICASE FAMILY"/>
    <property type="match status" value="1"/>
</dbReference>
<dbReference type="Gene3D" id="3.40.50.300">
    <property type="entry name" value="P-loop containing nucleotide triphosphate hydrolases"/>
    <property type="match status" value="1"/>
</dbReference>
<dbReference type="PANTHER" id="PTHR10887:SF341">
    <property type="entry name" value="NFX1-TYPE ZINC FINGER-CONTAINING PROTEIN 1"/>
    <property type="match status" value="1"/>
</dbReference>
<keyword evidence="3" id="KW-1185">Reference proteome</keyword>
<dbReference type="EMBL" id="BLLF01003485">
    <property type="protein sequence ID" value="GFH27467.1"/>
    <property type="molecule type" value="Genomic_DNA"/>
</dbReference>